<evidence type="ECO:0000259" key="7">
    <source>
        <dbReference type="SMART" id="SM00905"/>
    </source>
</evidence>
<protein>
    <recommendedName>
        <fullName evidence="6">7,8-dihydroneopterin aldolase</fullName>
        <ecNumber evidence="6">4.1.2.25</ecNumber>
    </recommendedName>
</protein>
<dbReference type="AlphaFoldDB" id="A0AAE9Y8K6"/>
<dbReference type="Gene3D" id="3.30.1130.10">
    <property type="match status" value="1"/>
</dbReference>
<dbReference type="GO" id="GO:0005737">
    <property type="term" value="C:cytoplasm"/>
    <property type="evidence" value="ECO:0007669"/>
    <property type="project" value="TreeGrafter"/>
</dbReference>
<dbReference type="PANTHER" id="PTHR42844:SF1">
    <property type="entry name" value="DIHYDRONEOPTERIN ALDOLASE 1-RELATED"/>
    <property type="match status" value="1"/>
</dbReference>
<evidence type="ECO:0000313" key="8">
    <source>
        <dbReference type="EMBL" id="WCO66468.1"/>
    </source>
</evidence>
<evidence type="ECO:0000256" key="6">
    <source>
        <dbReference type="RuleBase" id="RU362079"/>
    </source>
</evidence>
<dbReference type="Proteomes" id="UP001216390">
    <property type="component" value="Chromosome"/>
</dbReference>
<dbReference type="KEGG" id="ima:PO878_18375"/>
<sequence length="125" mass="13602">MAEPDAPDLIELRGLTAPGICGALPEEQDRAQPLEVDVDIEADLGPAGASDDLDDTVDYGAVCELVERLITTERFRLLERLAERIAELILSDDRVVGVTVSVRKLRPPVAQVLTTSGVRITRRRG</sequence>
<comment type="similarity">
    <text evidence="3 6">Belongs to the DHNA family.</text>
</comment>
<dbReference type="NCBIfam" id="TIGR00526">
    <property type="entry name" value="folB_dom"/>
    <property type="match status" value="1"/>
</dbReference>
<evidence type="ECO:0000256" key="2">
    <source>
        <dbReference type="ARBA" id="ARBA00005013"/>
    </source>
</evidence>
<comment type="function">
    <text evidence="6">Catalyzes the conversion of 7,8-dihydroneopterin to 6-hydroxymethyl-7,8-dihydropterin.</text>
</comment>
<dbReference type="EMBL" id="CP116942">
    <property type="protein sequence ID" value="WCO66468.1"/>
    <property type="molecule type" value="Genomic_DNA"/>
</dbReference>
<comment type="pathway">
    <text evidence="2 6">Cofactor biosynthesis; tetrahydrofolate biosynthesis; 2-amino-4-hydroxy-6-hydroxymethyl-7,8-dihydropteridine diphosphate from 7,8-dihydroneopterin triphosphate: step 3/4.</text>
</comment>
<organism evidence="8 9">
    <name type="scientific">Iamia majanohamensis</name>
    <dbReference type="NCBI Taxonomy" id="467976"/>
    <lineage>
        <taxon>Bacteria</taxon>
        <taxon>Bacillati</taxon>
        <taxon>Actinomycetota</taxon>
        <taxon>Acidimicrobiia</taxon>
        <taxon>Acidimicrobiales</taxon>
        <taxon>Iamiaceae</taxon>
        <taxon>Iamia</taxon>
    </lineage>
</organism>
<dbReference type="EC" id="4.1.2.25" evidence="6"/>
<keyword evidence="9" id="KW-1185">Reference proteome</keyword>
<dbReference type="GO" id="GO:0046656">
    <property type="term" value="P:folic acid biosynthetic process"/>
    <property type="evidence" value="ECO:0007669"/>
    <property type="project" value="UniProtKB-UniRule"/>
</dbReference>
<feature type="domain" description="Dihydroneopterin aldolase/epimerase" evidence="7">
    <location>
        <begin position="10"/>
        <end position="122"/>
    </location>
</feature>
<evidence type="ECO:0000256" key="5">
    <source>
        <dbReference type="ARBA" id="ARBA00023239"/>
    </source>
</evidence>
<evidence type="ECO:0000256" key="1">
    <source>
        <dbReference type="ARBA" id="ARBA00001353"/>
    </source>
</evidence>
<dbReference type="Pfam" id="PF02152">
    <property type="entry name" value="FolB"/>
    <property type="match status" value="1"/>
</dbReference>
<evidence type="ECO:0000313" key="9">
    <source>
        <dbReference type="Proteomes" id="UP001216390"/>
    </source>
</evidence>
<accession>A0AAE9Y8K6</accession>
<evidence type="ECO:0000256" key="3">
    <source>
        <dbReference type="ARBA" id="ARBA00005708"/>
    </source>
</evidence>
<dbReference type="PANTHER" id="PTHR42844">
    <property type="entry name" value="DIHYDRONEOPTERIN ALDOLASE 1-RELATED"/>
    <property type="match status" value="1"/>
</dbReference>
<proteinExistence type="inferred from homology"/>
<evidence type="ECO:0000256" key="4">
    <source>
        <dbReference type="ARBA" id="ARBA00022909"/>
    </source>
</evidence>
<gene>
    <name evidence="8" type="primary">folB</name>
    <name evidence="8" type="ORF">PO878_18375</name>
</gene>
<dbReference type="GO" id="GO:0046654">
    <property type="term" value="P:tetrahydrofolate biosynthetic process"/>
    <property type="evidence" value="ECO:0007669"/>
    <property type="project" value="UniProtKB-UniRule"/>
</dbReference>
<dbReference type="GO" id="GO:0004150">
    <property type="term" value="F:dihydroneopterin aldolase activity"/>
    <property type="evidence" value="ECO:0007669"/>
    <property type="project" value="UniProtKB-UniRule"/>
</dbReference>
<reference evidence="8" key="1">
    <citation type="submission" date="2023-01" db="EMBL/GenBank/DDBJ databases">
        <title>The diversity of Class Acidimicrobiia in South China Sea sediment environments and the proposal of Iamia marina sp. nov., a novel species of the genus Iamia.</title>
        <authorList>
            <person name="He Y."/>
            <person name="Tian X."/>
        </authorList>
    </citation>
    <scope>NUCLEOTIDE SEQUENCE</scope>
    <source>
        <strain evidence="8">DSM 19957</strain>
    </source>
</reference>
<dbReference type="RefSeq" id="WP_272735991.1">
    <property type="nucleotide sequence ID" value="NZ_CP116942.1"/>
</dbReference>
<comment type="catalytic activity">
    <reaction evidence="1 6">
        <text>7,8-dihydroneopterin = 6-hydroxymethyl-7,8-dihydropterin + glycolaldehyde</text>
        <dbReference type="Rhea" id="RHEA:10540"/>
        <dbReference type="ChEBI" id="CHEBI:17001"/>
        <dbReference type="ChEBI" id="CHEBI:17071"/>
        <dbReference type="ChEBI" id="CHEBI:44841"/>
        <dbReference type="EC" id="4.1.2.25"/>
    </reaction>
</comment>
<dbReference type="SMART" id="SM00905">
    <property type="entry name" value="FolB"/>
    <property type="match status" value="1"/>
</dbReference>
<dbReference type="InterPro" id="IPR006157">
    <property type="entry name" value="FolB_dom"/>
</dbReference>
<dbReference type="InterPro" id="IPR043133">
    <property type="entry name" value="GTP-CH-I_C/QueF"/>
</dbReference>
<keyword evidence="5 6" id="KW-0456">Lyase</keyword>
<dbReference type="InterPro" id="IPR006156">
    <property type="entry name" value="Dihydroneopterin_aldolase"/>
</dbReference>
<dbReference type="CDD" id="cd00534">
    <property type="entry name" value="DHNA_DHNTPE"/>
    <property type="match status" value="1"/>
</dbReference>
<dbReference type="NCBIfam" id="TIGR00525">
    <property type="entry name" value="folB"/>
    <property type="match status" value="1"/>
</dbReference>
<dbReference type="SUPFAM" id="SSF55620">
    <property type="entry name" value="Tetrahydrobiopterin biosynthesis enzymes-like"/>
    <property type="match status" value="1"/>
</dbReference>
<keyword evidence="4 6" id="KW-0289">Folate biosynthesis</keyword>
<name>A0AAE9Y8K6_9ACTN</name>